<reference evidence="3 4" key="1">
    <citation type="journal article" date="2012" name="BMC Genomics">
        <title>Genomic basis of broad host range and environmental adaptability of Rhizobium tropici CIAT 899 and Rhizobium sp. PRF 81 which are used in inoculants for common bean (Phaseolus vulgaris L.).</title>
        <authorList>
            <person name="Ormeno-Orrillo E."/>
            <person name="Menna P."/>
            <person name="Almeida L.G."/>
            <person name="Ollero F.J."/>
            <person name="Nicolas M.F."/>
            <person name="Pains Rodrigues E."/>
            <person name="Shigueyoshi Nakatani A."/>
            <person name="Silva Batista J.S."/>
            <person name="Oliveira Chueire L.M."/>
            <person name="Souza R.C."/>
            <person name="Ribeiro Vasconcelos A.T."/>
            <person name="Megias M."/>
            <person name="Hungria M."/>
            <person name="Martinez-Romero E."/>
        </authorList>
    </citation>
    <scope>NUCLEOTIDE SEQUENCE [LARGE SCALE GENOMIC DNA]</scope>
    <source>
        <strain evidence="3 4">PRF 81</strain>
    </source>
</reference>
<protein>
    <recommendedName>
        <fullName evidence="2">Toxin</fullName>
    </recommendedName>
</protein>
<dbReference type="OrthoDB" id="7173315at2"/>
<accession>N6VEX0</accession>
<organism evidence="3 4">
    <name type="scientific">Rhizobium freirei PRF 81</name>
    <dbReference type="NCBI Taxonomy" id="363754"/>
    <lineage>
        <taxon>Bacteria</taxon>
        <taxon>Pseudomonadati</taxon>
        <taxon>Pseudomonadota</taxon>
        <taxon>Alphaproteobacteria</taxon>
        <taxon>Hyphomicrobiales</taxon>
        <taxon>Rhizobiaceae</taxon>
        <taxon>Rhizobium/Agrobacterium group</taxon>
        <taxon>Rhizobium</taxon>
    </lineage>
</organism>
<dbReference type="AlphaFoldDB" id="N6VEX0"/>
<gene>
    <name evidence="3" type="ORF">RHSP_37305</name>
</gene>
<proteinExistence type="inferred from homology"/>
<name>N6VEX0_9HYPH</name>
<evidence type="ECO:0000256" key="2">
    <source>
        <dbReference type="PIRNR" id="PIRNR029218"/>
    </source>
</evidence>
<evidence type="ECO:0000256" key="1">
    <source>
        <dbReference type="ARBA" id="ARBA00022649"/>
    </source>
</evidence>
<dbReference type="Pfam" id="PF05016">
    <property type="entry name" value="ParE_toxin"/>
    <property type="match status" value="1"/>
</dbReference>
<dbReference type="RefSeq" id="WP_004107906.1">
    <property type="nucleotide sequence ID" value="NZ_AQHN01000005.1"/>
</dbReference>
<evidence type="ECO:0000313" key="3">
    <source>
        <dbReference type="EMBL" id="ENN89627.1"/>
    </source>
</evidence>
<comment type="caution">
    <text evidence="3">The sequence shown here is derived from an EMBL/GenBank/DDBJ whole genome shotgun (WGS) entry which is preliminary data.</text>
</comment>
<dbReference type="Gene3D" id="3.30.2310.20">
    <property type="entry name" value="RelE-like"/>
    <property type="match status" value="1"/>
</dbReference>
<dbReference type="STRING" id="363754.RHSP_37305"/>
<keyword evidence="1" id="KW-1277">Toxin-antitoxin system</keyword>
<dbReference type="InterPro" id="IPR007712">
    <property type="entry name" value="RelE/ParE_toxin"/>
</dbReference>
<comment type="similarity">
    <text evidence="2">Belongs to the RelE toxin family.</text>
</comment>
<dbReference type="EMBL" id="AQHN01000005">
    <property type="protein sequence ID" value="ENN89627.1"/>
    <property type="molecule type" value="Genomic_DNA"/>
</dbReference>
<dbReference type="Proteomes" id="UP000012429">
    <property type="component" value="Unassembled WGS sequence"/>
</dbReference>
<dbReference type="PATRIC" id="fig|363754.4.peg.402"/>
<sequence>MSVKSRSCKLLPKARQDLEAIWRYTFETWSLQQANTYYSELIGCFPELAAGTARGRKVSGIKPDYLALACGSHFIIYKGDAQTLTIIRILHRRMNIAAHL</sequence>
<dbReference type="PIRSF" id="PIRSF029218">
    <property type="entry name" value="ParE"/>
    <property type="match status" value="1"/>
</dbReference>
<evidence type="ECO:0000313" key="4">
    <source>
        <dbReference type="Proteomes" id="UP000012429"/>
    </source>
</evidence>
<dbReference type="InterPro" id="IPR028344">
    <property type="entry name" value="ParE1/4"/>
</dbReference>
<dbReference type="InterPro" id="IPR035093">
    <property type="entry name" value="RelE/ParE_toxin_dom_sf"/>
</dbReference>
<keyword evidence="4" id="KW-1185">Reference proteome</keyword>